<name>A0ABV7MDV0_9PROT</name>
<reference evidence="5" key="1">
    <citation type="journal article" date="2019" name="Int. J. Syst. Evol. Microbiol.">
        <title>The Global Catalogue of Microorganisms (GCM) 10K type strain sequencing project: providing services to taxonomists for standard genome sequencing and annotation.</title>
        <authorList>
            <consortium name="The Broad Institute Genomics Platform"/>
            <consortium name="The Broad Institute Genome Sequencing Center for Infectious Disease"/>
            <person name="Wu L."/>
            <person name="Ma J."/>
        </authorList>
    </citation>
    <scope>NUCLEOTIDE SEQUENCE [LARGE SCALE GENOMIC DNA]</scope>
    <source>
        <strain evidence="5">KCTC 22245</strain>
    </source>
</reference>
<protein>
    <submittedName>
        <fullName evidence="4">Ubiquinol-cytochrome C chaperone family protein</fullName>
    </submittedName>
</protein>
<evidence type="ECO:0000256" key="1">
    <source>
        <dbReference type="ARBA" id="ARBA00006407"/>
    </source>
</evidence>
<dbReference type="InterPro" id="IPR021150">
    <property type="entry name" value="Ubiq_cyt_c_chap"/>
</dbReference>
<dbReference type="PIRSF" id="PIRSF032079">
    <property type="entry name" value="UCP032079"/>
    <property type="match status" value="1"/>
</dbReference>
<evidence type="ECO:0000256" key="2">
    <source>
        <dbReference type="ARBA" id="ARBA00006436"/>
    </source>
</evidence>
<dbReference type="PANTHER" id="PTHR12184:SF1">
    <property type="entry name" value="UBIQUINOL-CYTOCHROME-C REDUCTASE COMPLEX ASSEMBLY FACTOR 1"/>
    <property type="match status" value="1"/>
</dbReference>
<evidence type="ECO:0000313" key="4">
    <source>
        <dbReference type="EMBL" id="MFC3302910.1"/>
    </source>
</evidence>
<dbReference type="InterPro" id="IPR007129">
    <property type="entry name" value="Ubiqinol_cyt_c_chaperone_CPB3"/>
</dbReference>
<evidence type="ECO:0000313" key="5">
    <source>
        <dbReference type="Proteomes" id="UP001595607"/>
    </source>
</evidence>
<dbReference type="Pfam" id="PF03981">
    <property type="entry name" value="Ubiq_cyt_C_chap"/>
    <property type="match status" value="1"/>
</dbReference>
<comment type="similarity">
    <text evidence="2">Belongs to the UPF0174 family.</text>
</comment>
<dbReference type="PANTHER" id="PTHR12184">
    <property type="entry name" value="UBIQUINOL-CYTOCHROME C REDUCTASE COMPLEX ASSEMBLY FACTOR 1 FAMILY MEMBER"/>
    <property type="match status" value="1"/>
</dbReference>
<dbReference type="Proteomes" id="UP001595607">
    <property type="component" value="Unassembled WGS sequence"/>
</dbReference>
<organism evidence="4 5">
    <name type="scientific">Parvularcula lutaonensis</name>
    <dbReference type="NCBI Taxonomy" id="491923"/>
    <lineage>
        <taxon>Bacteria</taxon>
        <taxon>Pseudomonadati</taxon>
        <taxon>Pseudomonadota</taxon>
        <taxon>Alphaproteobacteria</taxon>
        <taxon>Parvularculales</taxon>
        <taxon>Parvularculaceae</taxon>
        <taxon>Parvularcula</taxon>
    </lineage>
</organism>
<proteinExistence type="inferred from homology"/>
<dbReference type="InterPro" id="IPR014569">
    <property type="entry name" value="Ubq_cyt-c_CBP3-rel"/>
</dbReference>
<comment type="caution">
    <text evidence="4">The sequence shown here is derived from an EMBL/GenBank/DDBJ whole genome shotgun (WGS) entry which is preliminary data.</text>
</comment>
<dbReference type="EMBL" id="JBHRVA010000003">
    <property type="protein sequence ID" value="MFC3302910.1"/>
    <property type="molecule type" value="Genomic_DNA"/>
</dbReference>
<feature type="domain" description="Ubiquinol-cytochrome c chaperone" evidence="3">
    <location>
        <begin position="41"/>
        <end position="176"/>
    </location>
</feature>
<evidence type="ECO:0000259" key="3">
    <source>
        <dbReference type="Pfam" id="PF03981"/>
    </source>
</evidence>
<gene>
    <name evidence="4" type="ORF">ACFONP_09220</name>
</gene>
<sequence length="184" mass="20792">MFERAKELASRFFGQDTPRRRAHELYVAVAEAARRPEFYADLDVPDTPEGRYDLLSLHVIMVLRRLKTEKQGTAKFAQLLFDVMFRDVDDTLREMGVGDLKVGKKVREYAEAFFGRALAYEKALDGEEPLETALGRNVYGDPEAPAAPRLADYVRRADAALDAQPISDIMSGQVHFPPVQNTEE</sequence>
<accession>A0ABV7MDV0</accession>
<dbReference type="RefSeq" id="WP_189574947.1">
    <property type="nucleotide sequence ID" value="NZ_BMXU01000002.1"/>
</dbReference>
<keyword evidence="5" id="KW-1185">Reference proteome</keyword>
<comment type="similarity">
    <text evidence="1">Belongs to the CBP3 family.</text>
</comment>